<evidence type="ECO:0000259" key="1">
    <source>
        <dbReference type="PROSITE" id="PS50878"/>
    </source>
</evidence>
<dbReference type="PANTHER" id="PTHR46890:SF48">
    <property type="entry name" value="RNA-DIRECTED DNA POLYMERASE"/>
    <property type="match status" value="1"/>
</dbReference>
<dbReference type="SUPFAM" id="SSF56672">
    <property type="entry name" value="DNA/RNA polymerases"/>
    <property type="match status" value="1"/>
</dbReference>
<dbReference type="Pfam" id="PF00078">
    <property type="entry name" value="RVT_1"/>
    <property type="match status" value="1"/>
</dbReference>
<protein>
    <recommendedName>
        <fullName evidence="1">Reverse transcriptase domain-containing protein</fullName>
    </recommendedName>
</protein>
<dbReference type="InterPro" id="IPR000477">
    <property type="entry name" value="RT_dom"/>
</dbReference>
<dbReference type="Proteomes" id="UP001497516">
    <property type="component" value="Chromosome 6"/>
</dbReference>
<name>A0AAV2F7Z6_9ROSI</name>
<sequence length="154" mass="17884">MGKRKAPGPDGFTVLFFRRYWHVIGEEVWMAILKILETRVLPEGLNHTLIALIPKTKKPVSPKEFRPISLCNVLYKIISKVLANRLKTVLYRIISPEQSAFVPGRFITDNVMEAFECFHTMKKSKKRKHGFFAAKINMAKAYDRVEWKFLEGVM</sequence>
<keyword evidence="3" id="KW-1185">Reference proteome</keyword>
<dbReference type="InterPro" id="IPR043502">
    <property type="entry name" value="DNA/RNA_pol_sf"/>
</dbReference>
<proteinExistence type="predicted"/>
<feature type="domain" description="Reverse transcriptase" evidence="1">
    <location>
        <begin position="34"/>
        <end position="154"/>
    </location>
</feature>
<reference evidence="2 3" key="1">
    <citation type="submission" date="2024-04" db="EMBL/GenBank/DDBJ databases">
        <authorList>
            <person name="Fracassetti M."/>
        </authorList>
    </citation>
    <scope>NUCLEOTIDE SEQUENCE [LARGE SCALE GENOMIC DNA]</scope>
</reference>
<dbReference type="InterPro" id="IPR052343">
    <property type="entry name" value="Retrotransposon-Effector_Assoc"/>
</dbReference>
<evidence type="ECO:0000313" key="3">
    <source>
        <dbReference type="Proteomes" id="UP001497516"/>
    </source>
</evidence>
<dbReference type="PROSITE" id="PS50878">
    <property type="entry name" value="RT_POL"/>
    <property type="match status" value="1"/>
</dbReference>
<evidence type="ECO:0000313" key="2">
    <source>
        <dbReference type="EMBL" id="CAL1394078.1"/>
    </source>
</evidence>
<dbReference type="EMBL" id="OZ034819">
    <property type="protein sequence ID" value="CAL1394078.1"/>
    <property type="molecule type" value="Genomic_DNA"/>
</dbReference>
<gene>
    <name evidence="2" type="ORF">LTRI10_LOCUS34602</name>
</gene>
<organism evidence="2 3">
    <name type="scientific">Linum trigynum</name>
    <dbReference type="NCBI Taxonomy" id="586398"/>
    <lineage>
        <taxon>Eukaryota</taxon>
        <taxon>Viridiplantae</taxon>
        <taxon>Streptophyta</taxon>
        <taxon>Embryophyta</taxon>
        <taxon>Tracheophyta</taxon>
        <taxon>Spermatophyta</taxon>
        <taxon>Magnoliopsida</taxon>
        <taxon>eudicotyledons</taxon>
        <taxon>Gunneridae</taxon>
        <taxon>Pentapetalae</taxon>
        <taxon>rosids</taxon>
        <taxon>fabids</taxon>
        <taxon>Malpighiales</taxon>
        <taxon>Linaceae</taxon>
        <taxon>Linum</taxon>
    </lineage>
</organism>
<accession>A0AAV2F7Z6</accession>
<dbReference type="PANTHER" id="PTHR46890">
    <property type="entry name" value="NON-LTR RETROLELEMENT REVERSE TRANSCRIPTASE-LIKE PROTEIN-RELATED"/>
    <property type="match status" value="1"/>
</dbReference>
<dbReference type="AlphaFoldDB" id="A0AAV2F7Z6"/>
<dbReference type="CDD" id="cd01650">
    <property type="entry name" value="RT_nLTR_like"/>
    <property type="match status" value="1"/>
</dbReference>